<dbReference type="GO" id="GO:0007018">
    <property type="term" value="P:microtubule-based movement"/>
    <property type="evidence" value="ECO:0007669"/>
    <property type="project" value="TreeGrafter"/>
</dbReference>
<proteinExistence type="inferred from homology"/>
<dbReference type="InterPro" id="IPR038586">
    <property type="entry name" value="Tctex-1-like_sf"/>
</dbReference>
<feature type="compositionally biased region" description="Basic and acidic residues" evidence="2">
    <location>
        <begin position="1"/>
        <end position="21"/>
    </location>
</feature>
<accession>A0A7I8W3J1</accession>
<feature type="region of interest" description="Disordered" evidence="2">
    <location>
        <begin position="1"/>
        <end position="27"/>
    </location>
</feature>
<name>A0A7I8W3J1_9ANNE</name>
<dbReference type="GO" id="GO:0005737">
    <property type="term" value="C:cytoplasm"/>
    <property type="evidence" value="ECO:0007669"/>
    <property type="project" value="TreeGrafter"/>
</dbReference>
<dbReference type="CDD" id="cd21451">
    <property type="entry name" value="DLC-like_TCTEX1D"/>
    <property type="match status" value="1"/>
</dbReference>
<gene>
    <name evidence="3" type="ORF">DGYR_LOCUS9295</name>
</gene>
<dbReference type="GO" id="GO:0005868">
    <property type="term" value="C:cytoplasmic dynein complex"/>
    <property type="evidence" value="ECO:0007669"/>
    <property type="project" value="TreeGrafter"/>
</dbReference>
<protein>
    <submittedName>
        <fullName evidence="3">Uncharacterized protein</fullName>
    </submittedName>
</protein>
<evidence type="ECO:0000313" key="4">
    <source>
        <dbReference type="Proteomes" id="UP000549394"/>
    </source>
</evidence>
<dbReference type="Gene3D" id="3.30.1140.40">
    <property type="entry name" value="Tctex-1"/>
    <property type="match status" value="1"/>
</dbReference>
<dbReference type="GO" id="GO:0045505">
    <property type="term" value="F:dynein intermediate chain binding"/>
    <property type="evidence" value="ECO:0007669"/>
    <property type="project" value="TreeGrafter"/>
</dbReference>
<keyword evidence="4" id="KW-1185">Reference proteome</keyword>
<comment type="similarity">
    <text evidence="1">Belongs to the dynein light chain Tctex-type family.</text>
</comment>
<sequence>MAEESPHRVRRESYLPPERSRISLGALGKGEGSGMGGFGALTMMKRKISKWRMTKGGRSSVSSKQARPQIKMENTFRLEPNDEQRFCVHRVKQPIEDSIKLFLAQTNTYNVKKCSSVCKFLADDVKRRIKELGYTRHKIVVNVVLGQEKQQGIEYATRCLWNIEHDNYATVTFRHNDLFAVVSVFGVYYE</sequence>
<dbReference type="PANTHER" id="PTHR21255:SF65">
    <property type="entry name" value="TCTEX1 DOMAIN-CONTAINING PROTEIN 2"/>
    <property type="match status" value="1"/>
</dbReference>
<dbReference type="OrthoDB" id="10248487at2759"/>
<dbReference type="Pfam" id="PF03645">
    <property type="entry name" value="Tctex-1"/>
    <property type="match status" value="1"/>
</dbReference>
<organism evidence="3 4">
    <name type="scientific">Dimorphilus gyrociliatus</name>
    <dbReference type="NCBI Taxonomy" id="2664684"/>
    <lineage>
        <taxon>Eukaryota</taxon>
        <taxon>Metazoa</taxon>
        <taxon>Spiralia</taxon>
        <taxon>Lophotrochozoa</taxon>
        <taxon>Annelida</taxon>
        <taxon>Polychaeta</taxon>
        <taxon>Polychaeta incertae sedis</taxon>
        <taxon>Dinophilidae</taxon>
        <taxon>Dimorphilus</taxon>
    </lineage>
</organism>
<reference evidence="3 4" key="1">
    <citation type="submission" date="2020-08" db="EMBL/GenBank/DDBJ databases">
        <authorList>
            <person name="Hejnol A."/>
        </authorList>
    </citation>
    <scope>NUCLEOTIDE SEQUENCE [LARGE SCALE GENOMIC DNA]</scope>
</reference>
<evidence type="ECO:0000256" key="1">
    <source>
        <dbReference type="ARBA" id="ARBA00005361"/>
    </source>
</evidence>
<comment type="caution">
    <text evidence="3">The sequence shown here is derived from an EMBL/GenBank/DDBJ whole genome shotgun (WGS) entry which is preliminary data.</text>
</comment>
<dbReference type="PANTHER" id="PTHR21255">
    <property type="entry name" value="T-COMPLEX-ASSOCIATED-TESTIS-EXPRESSED 1/ DYNEIN LIGHT CHAIN"/>
    <property type="match status" value="1"/>
</dbReference>
<dbReference type="Proteomes" id="UP000549394">
    <property type="component" value="Unassembled WGS sequence"/>
</dbReference>
<dbReference type="EMBL" id="CAJFCJ010000014">
    <property type="protein sequence ID" value="CAD5121330.1"/>
    <property type="molecule type" value="Genomic_DNA"/>
</dbReference>
<evidence type="ECO:0000313" key="3">
    <source>
        <dbReference type="EMBL" id="CAD5121330.1"/>
    </source>
</evidence>
<evidence type="ECO:0000256" key="2">
    <source>
        <dbReference type="SAM" id="MobiDB-lite"/>
    </source>
</evidence>
<dbReference type="AlphaFoldDB" id="A0A7I8W3J1"/>
<dbReference type="InterPro" id="IPR005334">
    <property type="entry name" value="Tctex-1-like"/>
</dbReference>